<accession>A0A9Q1GRK7</accession>
<dbReference type="Proteomes" id="UP001153076">
    <property type="component" value="Unassembled WGS sequence"/>
</dbReference>
<dbReference type="AlphaFoldDB" id="A0A9Q1GRK7"/>
<evidence type="ECO:0000313" key="2">
    <source>
        <dbReference type="Proteomes" id="UP001153076"/>
    </source>
</evidence>
<keyword evidence="2" id="KW-1185">Reference proteome</keyword>
<dbReference type="EMBL" id="JAKOGI010001594">
    <property type="protein sequence ID" value="KAJ8424843.1"/>
    <property type="molecule type" value="Genomic_DNA"/>
</dbReference>
<proteinExistence type="predicted"/>
<reference evidence="1" key="1">
    <citation type="submission" date="2022-04" db="EMBL/GenBank/DDBJ databases">
        <title>Carnegiea gigantea Genome sequencing and assembly v2.</title>
        <authorList>
            <person name="Copetti D."/>
            <person name="Sanderson M.J."/>
            <person name="Burquez A."/>
            <person name="Wojciechowski M.F."/>
        </authorList>
    </citation>
    <scope>NUCLEOTIDE SEQUENCE</scope>
    <source>
        <strain evidence="1">SGP5-SGP5p</strain>
        <tissue evidence="1">Aerial part</tissue>
    </source>
</reference>
<name>A0A9Q1GRK7_9CARY</name>
<gene>
    <name evidence="1" type="ORF">Cgig2_030070</name>
</gene>
<dbReference type="OrthoDB" id="1436389at2759"/>
<organism evidence="1 2">
    <name type="scientific">Carnegiea gigantea</name>
    <dbReference type="NCBI Taxonomy" id="171969"/>
    <lineage>
        <taxon>Eukaryota</taxon>
        <taxon>Viridiplantae</taxon>
        <taxon>Streptophyta</taxon>
        <taxon>Embryophyta</taxon>
        <taxon>Tracheophyta</taxon>
        <taxon>Spermatophyta</taxon>
        <taxon>Magnoliopsida</taxon>
        <taxon>eudicotyledons</taxon>
        <taxon>Gunneridae</taxon>
        <taxon>Pentapetalae</taxon>
        <taxon>Caryophyllales</taxon>
        <taxon>Cactineae</taxon>
        <taxon>Cactaceae</taxon>
        <taxon>Cactoideae</taxon>
        <taxon>Echinocereeae</taxon>
        <taxon>Carnegiea</taxon>
    </lineage>
</organism>
<sequence length="209" mass="24123">MKKVDDLGKYLRVPTNKHLAGWKTKCLSLVRRATLIKSTLCAIPAYIMQMACLPWSTYDEIDRRIQHFLYGGIAKASSHSIGLVHKTQIIRRTGHLRYEGSQAKLQKSAIKCHYRVMKTWGHLHKGLNGAIGDGRTTLFLEHRWLSNNPLKELALGPIPTQELDAKVLDYWEPNRGWLWNMVKYLLLHEMLERLPSYELVQEGVGNNFF</sequence>
<comment type="caution">
    <text evidence="1">The sequence shown here is derived from an EMBL/GenBank/DDBJ whole genome shotgun (WGS) entry which is preliminary data.</text>
</comment>
<protein>
    <submittedName>
        <fullName evidence="1">Uncharacterized protein</fullName>
    </submittedName>
</protein>
<evidence type="ECO:0000313" key="1">
    <source>
        <dbReference type="EMBL" id="KAJ8424843.1"/>
    </source>
</evidence>